<dbReference type="EMBL" id="SPHZ02000007">
    <property type="protein sequence ID" value="KAF0907724.1"/>
    <property type="molecule type" value="Genomic_DNA"/>
</dbReference>
<keyword evidence="2" id="KW-1185">Reference proteome</keyword>
<sequence>MVESNELERYIAKPLLKIVDSKMVGSIVSDLEVEALANVVAKLKIEMTHILISELVHGDANTQCINVPDGFPAVTFSLTSFEDVPRLVENNELDTNIEPISWVHAPAPTFILDTIEDKTAEEY</sequence>
<evidence type="ECO:0000313" key="1">
    <source>
        <dbReference type="EMBL" id="KAF0907724.1"/>
    </source>
</evidence>
<comment type="caution">
    <text evidence="1">The sequence shown here is derived from an EMBL/GenBank/DDBJ whole genome shotgun (WGS) entry which is preliminary data.</text>
</comment>
<gene>
    <name evidence="1" type="ORF">E2562_020473</name>
</gene>
<dbReference type="OrthoDB" id="716419at2759"/>
<dbReference type="Proteomes" id="UP000479710">
    <property type="component" value="Unassembled WGS sequence"/>
</dbReference>
<accession>A0A6G1D6D1</accession>
<evidence type="ECO:0000313" key="2">
    <source>
        <dbReference type="Proteomes" id="UP000479710"/>
    </source>
</evidence>
<organism evidence="1 2">
    <name type="scientific">Oryza meyeriana var. granulata</name>
    <dbReference type="NCBI Taxonomy" id="110450"/>
    <lineage>
        <taxon>Eukaryota</taxon>
        <taxon>Viridiplantae</taxon>
        <taxon>Streptophyta</taxon>
        <taxon>Embryophyta</taxon>
        <taxon>Tracheophyta</taxon>
        <taxon>Spermatophyta</taxon>
        <taxon>Magnoliopsida</taxon>
        <taxon>Liliopsida</taxon>
        <taxon>Poales</taxon>
        <taxon>Poaceae</taxon>
        <taxon>BOP clade</taxon>
        <taxon>Oryzoideae</taxon>
        <taxon>Oryzeae</taxon>
        <taxon>Oryzinae</taxon>
        <taxon>Oryza</taxon>
        <taxon>Oryza meyeriana</taxon>
    </lineage>
</organism>
<reference evidence="1 2" key="1">
    <citation type="submission" date="2019-11" db="EMBL/GenBank/DDBJ databases">
        <title>Whole genome sequence of Oryza granulata.</title>
        <authorList>
            <person name="Li W."/>
        </authorList>
    </citation>
    <scope>NUCLEOTIDE SEQUENCE [LARGE SCALE GENOMIC DNA]</scope>
    <source>
        <strain evidence="2">cv. Menghai</strain>
        <tissue evidence="1">Leaf</tissue>
    </source>
</reference>
<proteinExistence type="predicted"/>
<protein>
    <submittedName>
        <fullName evidence="1">Uncharacterized protein</fullName>
    </submittedName>
</protein>
<name>A0A6G1D6D1_9ORYZ</name>
<dbReference type="AlphaFoldDB" id="A0A6G1D6D1"/>